<dbReference type="KEGG" id="mbac:BN1209_0645"/>
<dbReference type="EMBL" id="LN794158">
    <property type="protein sequence ID" value="CEN55688.1"/>
    <property type="molecule type" value="Genomic_DNA"/>
</dbReference>
<reference evidence="2" key="1">
    <citation type="submission" date="2014-12" db="EMBL/GenBank/DDBJ databases">
        <authorList>
            <person name="Salcher M.M."/>
        </authorList>
    </citation>
    <scope>NUCLEOTIDE SEQUENCE [LARGE SCALE GENOMIC DNA]</scope>
    <source>
        <strain evidence="2">MMS-10A-171</strain>
    </source>
</reference>
<gene>
    <name evidence="1" type="ORF">BN1209_0645</name>
</gene>
<evidence type="ECO:0000313" key="1">
    <source>
        <dbReference type="EMBL" id="CEN55688.1"/>
    </source>
</evidence>
<protein>
    <submittedName>
        <fullName evidence="1">Deoxyribodipyrimidine photolyase-related protein</fullName>
    </submittedName>
</protein>
<dbReference type="Gene3D" id="3.40.50.620">
    <property type="entry name" value="HUPs"/>
    <property type="match status" value="1"/>
</dbReference>
<dbReference type="Gene3D" id="1.10.579.10">
    <property type="entry name" value="DNA Cyclobutane Dipyrimidine Photolyase, subunit A, domain 3"/>
    <property type="match status" value="1"/>
</dbReference>
<keyword evidence="1" id="KW-0456">Lyase</keyword>
<dbReference type="Gene3D" id="1.25.40.80">
    <property type="match status" value="1"/>
</dbReference>
<dbReference type="InterPro" id="IPR036134">
    <property type="entry name" value="Crypto/Photolyase_FAD-like_sf"/>
</dbReference>
<dbReference type="AlphaFoldDB" id="A0A0B7IX87"/>
<accession>A0A0B7IX87</accession>
<proteinExistence type="predicted"/>
<dbReference type="GO" id="GO:0016829">
    <property type="term" value="F:lyase activity"/>
    <property type="evidence" value="ECO:0007669"/>
    <property type="project" value="UniProtKB-KW"/>
</dbReference>
<keyword evidence="2" id="KW-1185">Reference proteome</keyword>
<dbReference type="PANTHER" id="PTHR38657">
    <property type="entry name" value="SLR1343 PROTEIN"/>
    <property type="match status" value="1"/>
</dbReference>
<dbReference type="PANTHER" id="PTHR38657:SF1">
    <property type="entry name" value="SLR1343 PROTEIN"/>
    <property type="match status" value="1"/>
</dbReference>
<organism evidence="1 2">
    <name type="scientific">Candidatus Methylopumilus turicensis</name>
    <dbReference type="NCBI Taxonomy" id="1581680"/>
    <lineage>
        <taxon>Bacteria</taxon>
        <taxon>Pseudomonadati</taxon>
        <taxon>Pseudomonadota</taxon>
        <taxon>Betaproteobacteria</taxon>
        <taxon>Nitrosomonadales</taxon>
        <taxon>Methylophilaceae</taxon>
        <taxon>Candidatus Methylopumilus</taxon>
    </lineage>
</organism>
<dbReference type="Proteomes" id="UP000056322">
    <property type="component" value="Chromosome 1"/>
</dbReference>
<dbReference type="HOGENOM" id="CLU_031632_1_0_4"/>
<dbReference type="InterPro" id="IPR007357">
    <property type="entry name" value="PhrB-like"/>
</dbReference>
<sequence>MKKLILVLGDQLDFNSVALRNFDPSTDEVMMIESRHESTYVWSHKAKIALFLSAMRHFAQTLESQNIPVTYIKDSDANIVDVLKQHILDNQVTHLECVEPGEYRLKISLEHLARDLDIELIMHHDDHFYCSVSEFKAWVADKKELRLEYFYRYMRKKHQVLMDEDSQPLGGQWNFDDQNRKPYSKNGPGLIQDPVVFEPDAMTREVFEFVEKSYPQHPGSLAHFAWPVTREQALVALDFFVTHRLAQFGTYQDAMWKETPFGWHSMLSPSLNLKLINPREVIERALAAYQTDALDLSTVEGFIRQIIGWREFVRGIYYLDMPQMAEANFYQHQRSLPSWYWTGDSKMNCMKDAIGQTLKYGYAHHIQRLMVTGNFALLAEVLPQQVSDWYLAVYVDAIEWVELPNVVGMALFANGGRFTSKPYVASGAYVKRMSNYCNGCQYKPEVRYGDQACPMTTLYWNFLMKHQAAFNQNPRTRLMTANLSKISIEDQTHIQIHADKILNNLDAI</sequence>
<dbReference type="InterPro" id="IPR052551">
    <property type="entry name" value="UV-DNA_repair_photolyase"/>
</dbReference>
<dbReference type="InterPro" id="IPR014729">
    <property type="entry name" value="Rossmann-like_a/b/a_fold"/>
</dbReference>
<evidence type="ECO:0000313" key="2">
    <source>
        <dbReference type="Proteomes" id="UP000056322"/>
    </source>
</evidence>
<dbReference type="RefSeq" id="WP_045750924.1">
    <property type="nucleotide sequence ID" value="NZ_LN794158.1"/>
</dbReference>
<dbReference type="SUPFAM" id="SSF48173">
    <property type="entry name" value="Cryptochrome/photolyase FAD-binding domain"/>
    <property type="match status" value="1"/>
</dbReference>
<dbReference type="STRING" id="1581680.BN1209_0645"/>
<dbReference type="Gene3D" id="1.10.10.1710">
    <property type="entry name" value="Deoxyribodipyrimidine photolyase-related"/>
    <property type="match status" value="1"/>
</dbReference>
<dbReference type="Pfam" id="PF04244">
    <property type="entry name" value="DPRP"/>
    <property type="match status" value="1"/>
</dbReference>
<dbReference type="OrthoDB" id="5288100at2"/>
<name>A0A0B7IX87_9PROT</name>